<feature type="signal peptide" evidence="1">
    <location>
        <begin position="1"/>
        <end position="17"/>
    </location>
</feature>
<reference evidence="2" key="3">
    <citation type="submission" date="2015-04" db="UniProtKB">
        <authorList>
            <consortium name="EnsemblPlants"/>
        </authorList>
    </citation>
    <scope>IDENTIFICATION</scope>
</reference>
<name>A0A0D9X353_9ORYZ</name>
<dbReference type="Gramene" id="LPERR07G23800.2">
    <property type="protein sequence ID" value="LPERR07G23800.2"/>
    <property type="gene ID" value="LPERR07G23800"/>
</dbReference>
<reference evidence="3" key="2">
    <citation type="submission" date="2013-12" db="EMBL/GenBank/DDBJ databases">
        <authorList>
            <person name="Yu Y."/>
            <person name="Lee S."/>
            <person name="de Baynast K."/>
            <person name="Wissotski M."/>
            <person name="Liu L."/>
            <person name="Talag J."/>
            <person name="Goicoechea J."/>
            <person name="Angelova A."/>
            <person name="Jetty R."/>
            <person name="Kudrna D."/>
            <person name="Golser W."/>
            <person name="Rivera L."/>
            <person name="Zhang J."/>
            <person name="Wing R."/>
        </authorList>
    </citation>
    <scope>NUCLEOTIDE SEQUENCE</scope>
</reference>
<dbReference type="EnsemblPlants" id="LPERR07G23800.2">
    <property type="protein sequence ID" value="LPERR07G23800.2"/>
    <property type="gene ID" value="LPERR07G23800"/>
</dbReference>
<evidence type="ECO:0000256" key="1">
    <source>
        <dbReference type="SAM" id="SignalP"/>
    </source>
</evidence>
<feature type="chain" id="PRO_5002349779" evidence="1">
    <location>
        <begin position="18"/>
        <end position="138"/>
    </location>
</feature>
<proteinExistence type="predicted"/>
<evidence type="ECO:0000313" key="3">
    <source>
        <dbReference type="Proteomes" id="UP000032180"/>
    </source>
</evidence>
<accession>A0A0D9X353</accession>
<reference evidence="2 3" key="1">
    <citation type="submission" date="2012-08" db="EMBL/GenBank/DDBJ databases">
        <title>Oryza genome evolution.</title>
        <authorList>
            <person name="Wing R.A."/>
        </authorList>
    </citation>
    <scope>NUCLEOTIDE SEQUENCE</scope>
</reference>
<sequence>MAAVLALGLEVVRVAVSGEVVDLEEEEVLVVGLEEEEAMVAALEVGLVVASEVAVVASDMAVALEVEEAVLVVVVVLAVELVEVVVSEVVLVVASEVEEALEALVAGMVRAAGSVVLVAVEGLAKAQEVDSKLYASMR</sequence>
<keyword evidence="3" id="KW-1185">Reference proteome</keyword>
<dbReference type="AlphaFoldDB" id="A0A0D9X353"/>
<keyword evidence="1" id="KW-0732">Signal</keyword>
<protein>
    <submittedName>
        <fullName evidence="2">Uncharacterized protein</fullName>
    </submittedName>
</protein>
<dbReference type="Proteomes" id="UP000032180">
    <property type="component" value="Chromosome 7"/>
</dbReference>
<evidence type="ECO:0000313" key="2">
    <source>
        <dbReference type="EnsemblPlants" id="LPERR07G23800.2"/>
    </source>
</evidence>
<organism evidence="2 3">
    <name type="scientific">Leersia perrieri</name>
    <dbReference type="NCBI Taxonomy" id="77586"/>
    <lineage>
        <taxon>Eukaryota</taxon>
        <taxon>Viridiplantae</taxon>
        <taxon>Streptophyta</taxon>
        <taxon>Embryophyta</taxon>
        <taxon>Tracheophyta</taxon>
        <taxon>Spermatophyta</taxon>
        <taxon>Magnoliopsida</taxon>
        <taxon>Liliopsida</taxon>
        <taxon>Poales</taxon>
        <taxon>Poaceae</taxon>
        <taxon>BOP clade</taxon>
        <taxon>Oryzoideae</taxon>
        <taxon>Oryzeae</taxon>
        <taxon>Oryzinae</taxon>
        <taxon>Leersia</taxon>
    </lineage>
</organism>